<dbReference type="EMBL" id="SMGQ01000018">
    <property type="protein sequence ID" value="TCK87927.1"/>
    <property type="molecule type" value="Genomic_DNA"/>
</dbReference>
<dbReference type="Proteomes" id="UP000294545">
    <property type="component" value="Unassembled WGS sequence"/>
</dbReference>
<sequence>MNLYDYARYLLVVSGVLIIALISIAVYLNTKSKKSSLLYRNKSKKSMGISIYNVISRNKFTKSVVRKIRNRVQMVHDYSEPEIRKATTNVFFIIIMSLLVLVITFVNLTQNIYLIGIFMVASYFFADTILDYFVEKLKNKLMYQQIEFNELVRHKFYELKMVDEAIYEASQDVPKKNQEIGIQGMRIYDVLMSKNVEKEMYIYNETAPNKYLKMLMALAFMTKEFGDTKIENGASLFMKSLNYLNSEIRMEVIKRERLNYALKSLTIIVLLPLFFIEPIKNWASNHFAPLEKFYSSQSGFLIELGLVLLVVTCFFLIRKIQKMEDSNIRTNQKTIDEKIYNKFYKFLDRFIPRKQTKKYKRCKMALKKVLAPFSVETFYTRKLIVGSIFFVTSLLLVLYLKDMNRKNILYEPTIPSGFLGGQVSDNEKEKAIQITDQDREIIVLLDYQGTKEEIAQTIEGKRGIENVESIEVATQRIYEKINQLNRIYIKWWEILLCLVVFLVGYVTPNLMIVLQNRMRKIDMDDEVSQFHTILLILMHVKKIGVFEILEWMELFSVYFKQEVGDCLNNFDAGSYEALEQLKMDVPHPTFINIVNNLQLAVEELSINEAFDELESEKVYYQDLRRLTNEKIIYRKQWTGQMIGFIPVYSLIIFYLMIPMIVNSMQEMTMYFDEIR</sequence>
<dbReference type="OrthoDB" id="2662505at2"/>
<keyword evidence="1" id="KW-1133">Transmembrane helix</keyword>
<accession>A0A4R1M813</accession>
<feature type="transmembrane region" description="Helical" evidence="1">
    <location>
        <begin position="86"/>
        <end position="106"/>
    </location>
</feature>
<feature type="transmembrane region" description="Helical" evidence="1">
    <location>
        <begin position="491"/>
        <end position="514"/>
    </location>
</feature>
<feature type="transmembrane region" description="Helical" evidence="1">
    <location>
        <begin position="258"/>
        <end position="276"/>
    </location>
</feature>
<name>A0A4R1M813_9FIRM</name>
<feature type="transmembrane region" description="Helical" evidence="1">
    <location>
        <begin position="383"/>
        <end position="400"/>
    </location>
</feature>
<feature type="transmembrane region" description="Helical" evidence="1">
    <location>
        <begin position="641"/>
        <end position="661"/>
    </location>
</feature>
<evidence type="ECO:0000256" key="1">
    <source>
        <dbReference type="SAM" id="Phobius"/>
    </source>
</evidence>
<reference evidence="2 3" key="1">
    <citation type="submission" date="2019-03" db="EMBL/GenBank/DDBJ databases">
        <title>Genomic Encyclopedia of Type Strains, Phase IV (KMG-IV): sequencing the most valuable type-strain genomes for metagenomic binning, comparative biology and taxonomic classification.</title>
        <authorList>
            <person name="Goeker M."/>
        </authorList>
    </citation>
    <scope>NUCLEOTIDE SEQUENCE [LARGE SCALE GENOMIC DNA]</scope>
    <source>
        <strain evidence="2 3">DSM 24176</strain>
    </source>
</reference>
<dbReference type="AlphaFoldDB" id="A0A4R1M813"/>
<feature type="transmembrane region" description="Helical" evidence="1">
    <location>
        <begin position="296"/>
        <end position="317"/>
    </location>
</feature>
<keyword evidence="1" id="KW-0812">Transmembrane</keyword>
<proteinExistence type="predicted"/>
<feature type="transmembrane region" description="Helical" evidence="1">
    <location>
        <begin position="112"/>
        <end position="134"/>
    </location>
</feature>
<dbReference type="RefSeq" id="WP_132283419.1">
    <property type="nucleotide sequence ID" value="NZ_SMGQ01000018.1"/>
</dbReference>
<feature type="transmembrane region" description="Helical" evidence="1">
    <location>
        <begin position="6"/>
        <end position="28"/>
    </location>
</feature>
<comment type="caution">
    <text evidence="2">The sequence shown here is derived from an EMBL/GenBank/DDBJ whole genome shotgun (WGS) entry which is preliminary data.</text>
</comment>
<evidence type="ECO:0000313" key="2">
    <source>
        <dbReference type="EMBL" id="TCK87927.1"/>
    </source>
</evidence>
<keyword evidence="3" id="KW-1185">Reference proteome</keyword>
<protein>
    <submittedName>
        <fullName evidence="2">Uncharacterized protein</fullName>
    </submittedName>
</protein>
<evidence type="ECO:0000313" key="3">
    <source>
        <dbReference type="Proteomes" id="UP000294545"/>
    </source>
</evidence>
<keyword evidence="1" id="KW-0472">Membrane</keyword>
<gene>
    <name evidence="2" type="ORF">EDC19_2771</name>
</gene>
<organism evidence="2 3">
    <name type="scientific">Natranaerovirga hydrolytica</name>
    <dbReference type="NCBI Taxonomy" id="680378"/>
    <lineage>
        <taxon>Bacteria</taxon>
        <taxon>Bacillati</taxon>
        <taxon>Bacillota</taxon>
        <taxon>Clostridia</taxon>
        <taxon>Lachnospirales</taxon>
        <taxon>Natranaerovirgaceae</taxon>
        <taxon>Natranaerovirga</taxon>
    </lineage>
</organism>